<dbReference type="GO" id="GO:0016757">
    <property type="term" value="F:glycosyltransferase activity"/>
    <property type="evidence" value="ECO:0007669"/>
    <property type="project" value="InterPro"/>
</dbReference>
<gene>
    <name evidence="2" type="ORF">S12H4_62785</name>
</gene>
<organism evidence="2">
    <name type="scientific">marine sediment metagenome</name>
    <dbReference type="NCBI Taxonomy" id="412755"/>
    <lineage>
        <taxon>unclassified sequences</taxon>
        <taxon>metagenomes</taxon>
        <taxon>ecological metagenomes</taxon>
    </lineage>
</organism>
<feature type="non-terminal residue" evidence="2">
    <location>
        <position position="68"/>
    </location>
</feature>
<dbReference type="AlphaFoldDB" id="X1VUW4"/>
<dbReference type="EMBL" id="BARW01042299">
    <property type="protein sequence ID" value="GAJ21496.1"/>
    <property type="molecule type" value="Genomic_DNA"/>
</dbReference>
<dbReference type="Gene3D" id="3.40.50.2000">
    <property type="entry name" value="Glycogen Phosphorylase B"/>
    <property type="match status" value="1"/>
</dbReference>
<evidence type="ECO:0000313" key="2">
    <source>
        <dbReference type="EMBL" id="GAJ21496.1"/>
    </source>
</evidence>
<dbReference type="Pfam" id="PF00534">
    <property type="entry name" value="Glycos_transf_1"/>
    <property type="match status" value="1"/>
</dbReference>
<protein>
    <recommendedName>
        <fullName evidence="1">Glycosyl transferase family 1 domain-containing protein</fullName>
    </recommendedName>
</protein>
<dbReference type="SUPFAM" id="SSF53756">
    <property type="entry name" value="UDP-Glycosyltransferase/glycogen phosphorylase"/>
    <property type="match status" value="1"/>
</dbReference>
<evidence type="ECO:0000259" key="1">
    <source>
        <dbReference type="Pfam" id="PF00534"/>
    </source>
</evidence>
<dbReference type="InterPro" id="IPR001296">
    <property type="entry name" value="Glyco_trans_1"/>
</dbReference>
<name>X1VUW4_9ZZZZ</name>
<proteinExistence type="predicted"/>
<sequence>KNRIEVIPNAIHLISFKEDDEFKRTEIKKKYNLKEDDRIILFVGRVASEKSIDKIIKVLEIIKKRDIS</sequence>
<reference evidence="2" key="1">
    <citation type="journal article" date="2014" name="Front. Microbiol.">
        <title>High frequency of phylogenetically diverse reductive dehalogenase-homologous genes in deep subseafloor sedimentary metagenomes.</title>
        <authorList>
            <person name="Kawai M."/>
            <person name="Futagami T."/>
            <person name="Toyoda A."/>
            <person name="Takaki Y."/>
            <person name="Nishi S."/>
            <person name="Hori S."/>
            <person name="Arai W."/>
            <person name="Tsubouchi T."/>
            <person name="Morono Y."/>
            <person name="Uchiyama I."/>
            <person name="Ito T."/>
            <person name="Fujiyama A."/>
            <person name="Inagaki F."/>
            <person name="Takami H."/>
        </authorList>
    </citation>
    <scope>NUCLEOTIDE SEQUENCE</scope>
    <source>
        <strain evidence="2">Expedition CK06-06</strain>
    </source>
</reference>
<comment type="caution">
    <text evidence="2">The sequence shown here is derived from an EMBL/GenBank/DDBJ whole genome shotgun (WGS) entry which is preliminary data.</text>
</comment>
<accession>X1VUW4</accession>
<feature type="domain" description="Glycosyl transferase family 1" evidence="1">
    <location>
        <begin position="24"/>
        <end position="65"/>
    </location>
</feature>
<feature type="non-terminal residue" evidence="2">
    <location>
        <position position="1"/>
    </location>
</feature>